<proteinExistence type="predicted"/>
<dbReference type="Proteomes" id="UP001058974">
    <property type="component" value="Chromosome 6"/>
</dbReference>
<comment type="caution">
    <text evidence="1">The sequence shown here is derived from an EMBL/GenBank/DDBJ whole genome shotgun (WGS) entry which is preliminary data.</text>
</comment>
<dbReference type="Gramene" id="Psat06G0591900-T1">
    <property type="protein sequence ID" value="KAI5401250.1"/>
    <property type="gene ID" value="KIW84_065919"/>
</dbReference>
<dbReference type="EMBL" id="JAMSHJ010000006">
    <property type="protein sequence ID" value="KAI5401250.1"/>
    <property type="molecule type" value="Genomic_DNA"/>
</dbReference>
<evidence type="ECO:0000313" key="1">
    <source>
        <dbReference type="EMBL" id="KAI5401250.1"/>
    </source>
</evidence>
<keyword evidence="2" id="KW-1185">Reference proteome</keyword>
<organism evidence="1 2">
    <name type="scientific">Pisum sativum</name>
    <name type="common">Garden pea</name>
    <name type="synonym">Lathyrus oleraceus</name>
    <dbReference type="NCBI Taxonomy" id="3888"/>
    <lineage>
        <taxon>Eukaryota</taxon>
        <taxon>Viridiplantae</taxon>
        <taxon>Streptophyta</taxon>
        <taxon>Embryophyta</taxon>
        <taxon>Tracheophyta</taxon>
        <taxon>Spermatophyta</taxon>
        <taxon>Magnoliopsida</taxon>
        <taxon>eudicotyledons</taxon>
        <taxon>Gunneridae</taxon>
        <taxon>Pentapetalae</taxon>
        <taxon>rosids</taxon>
        <taxon>fabids</taxon>
        <taxon>Fabales</taxon>
        <taxon>Fabaceae</taxon>
        <taxon>Papilionoideae</taxon>
        <taxon>50 kb inversion clade</taxon>
        <taxon>NPAAA clade</taxon>
        <taxon>Hologalegina</taxon>
        <taxon>IRL clade</taxon>
        <taxon>Fabeae</taxon>
        <taxon>Lathyrus</taxon>
    </lineage>
</organism>
<evidence type="ECO:0000313" key="2">
    <source>
        <dbReference type="Proteomes" id="UP001058974"/>
    </source>
</evidence>
<sequence length="103" mass="11864">MAEVKPTRGQEDTIGWPRGTFNLFCIKSCYDLLNRAAERDLRKMGSEANFVSASIPKFDSDYDHWSMVMENLLRSKEYWVVIESGYSQLTSMDGMTPTQKQNL</sequence>
<accession>A0A9D4WG10</accession>
<gene>
    <name evidence="1" type="ORF">KIW84_065919</name>
</gene>
<reference evidence="1 2" key="1">
    <citation type="journal article" date="2022" name="Nat. Genet.">
        <title>Improved pea reference genome and pan-genome highlight genomic features and evolutionary characteristics.</title>
        <authorList>
            <person name="Yang T."/>
            <person name="Liu R."/>
            <person name="Luo Y."/>
            <person name="Hu S."/>
            <person name="Wang D."/>
            <person name="Wang C."/>
            <person name="Pandey M.K."/>
            <person name="Ge S."/>
            <person name="Xu Q."/>
            <person name="Li N."/>
            <person name="Li G."/>
            <person name="Huang Y."/>
            <person name="Saxena R.K."/>
            <person name="Ji Y."/>
            <person name="Li M."/>
            <person name="Yan X."/>
            <person name="He Y."/>
            <person name="Liu Y."/>
            <person name="Wang X."/>
            <person name="Xiang C."/>
            <person name="Varshney R.K."/>
            <person name="Ding H."/>
            <person name="Gao S."/>
            <person name="Zong X."/>
        </authorList>
    </citation>
    <scope>NUCLEOTIDE SEQUENCE [LARGE SCALE GENOMIC DNA]</scope>
    <source>
        <strain evidence="1 2">cv. Zhongwan 6</strain>
    </source>
</reference>
<dbReference type="AlphaFoldDB" id="A0A9D4WG10"/>
<protein>
    <submittedName>
        <fullName evidence="1">Uncharacterized protein</fullName>
    </submittedName>
</protein>
<name>A0A9D4WG10_PEA</name>